<dbReference type="InterPro" id="IPR017896">
    <property type="entry name" value="4Fe4S_Fe-S-bd"/>
</dbReference>
<dbReference type="Pfam" id="PF02754">
    <property type="entry name" value="CCG"/>
    <property type="match status" value="2"/>
</dbReference>
<gene>
    <name evidence="7" type="ORF">SAMN05421880_101153</name>
</gene>
<keyword evidence="6" id="KW-0813">Transport</keyword>
<dbReference type="NCBIfam" id="NF008434">
    <property type="entry name" value="PRK11274.1"/>
    <property type="match status" value="1"/>
</dbReference>
<dbReference type="Proteomes" id="UP000199561">
    <property type="component" value="Unassembled WGS sequence"/>
</dbReference>
<dbReference type="Pfam" id="PF13183">
    <property type="entry name" value="Fer4_8"/>
    <property type="match status" value="1"/>
</dbReference>
<dbReference type="STRING" id="52442.SAMN05421880_101153"/>
<keyword evidence="1 6" id="KW-0004">4Fe-4S</keyword>
<keyword evidence="4 6" id="KW-0408">Iron</keyword>
<dbReference type="PROSITE" id="PS00198">
    <property type="entry name" value="4FE4S_FER_1"/>
    <property type="match status" value="1"/>
</dbReference>
<dbReference type="GO" id="GO:0019154">
    <property type="term" value="F:glycolate dehydrogenase activity"/>
    <property type="evidence" value="ECO:0007669"/>
    <property type="project" value="UniProtKB-EC"/>
</dbReference>
<dbReference type="InterPro" id="IPR004017">
    <property type="entry name" value="Cys_rich_dom"/>
</dbReference>
<evidence type="ECO:0000256" key="5">
    <source>
        <dbReference type="ARBA" id="ARBA00023014"/>
    </source>
</evidence>
<comment type="catalytic activity">
    <reaction evidence="6">
        <text>glycolate + A = glyoxylate + AH2</text>
        <dbReference type="Rhea" id="RHEA:21264"/>
        <dbReference type="ChEBI" id="CHEBI:13193"/>
        <dbReference type="ChEBI" id="CHEBI:17499"/>
        <dbReference type="ChEBI" id="CHEBI:29805"/>
        <dbReference type="ChEBI" id="CHEBI:36655"/>
        <dbReference type="EC" id="1.1.99.14"/>
    </reaction>
</comment>
<dbReference type="Gene3D" id="1.10.1060.10">
    <property type="entry name" value="Alpha-helical ferredoxin"/>
    <property type="match status" value="1"/>
</dbReference>
<keyword evidence="6" id="KW-0249">Electron transport</keyword>
<proteinExistence type="predicted"/>
<dbReference type="PROSITE" id="PS51379">
    <property type="entry name" value="4FE4S_FER_2"/>
    <property type="match status" value="2"/>
</dbReference>
<dbReference type="FunFam" id="1.10.1060.10:FF:000012">
    <property type="entry name" value="Glycolate oxidase iron-sulfur subunit"/>
    <property type="match status" value="1"/>
</dbReference>
<keyword evidence="5 6" id="KW-0411">Iron-sulfur</keyword>
<evidence type="ECO:0000313" key="7">
    <source>
        <dbReference type="EMBL" id="SFL85435.1"/>
    </source>
</evidence>
<reference evidence="7 8" key="1">
    <citation type="submission" date="2016-10" db="EMBL/GenBank/DDBJ databases">
        <authorList>
            <person name="de Groot N.N."/>
        </authorList>
    </citation>
    <scope>NUCLEOTIDE SEQUENCE [LARGE SCALE GENOMIC DNA]</scope>
    <source>
        <strain evidence="7 8">Nm146</strain>
    </source>
</reference>
<comment type="cofactor">
    <cofactor evidence="6">
        <name>[4Fe-4S] cluster</name>
        <dbReference type="ChEBI" id="CHEBI:49883"/>
    </cofactor>
    <text evidence="6">Binds 2 [4Fe-4S] clusters.</text>
</comment>
<dbReference type="InterPro" id="IPR012257">
    <property type="entry name" value="Glc_ox_4Fe-4S"/>
</dbReference>
<sequence>MQTNLANFIKHTPEGEEADTILRSCVHCGFCLATCPTYQLLGDELDSPRGRIYLMKQVLEGQSVTQKTQQHLDRCLTCRACETTCPSGVQYSRLLDIGREVVHKKVKRKLPERLLRFLLIKTLPNRYLFRPLFKLGQLFRPFLPAKLKKSIPSHTLKNKDWPTTRHSRRMLLLDGCVQPSFSPNINIATANVLDKLGISLIKAEKAGCCGALSYHLDAHQESMDQMRRNIDAWWPFIDKRTNSQPAEAIVITASGCGATVKEYGHLLRHDPAYADKAQHISALAKDISEILTLETNALATLFKRLGDKASTKLAFHSPCTLQHGMQIRGSVEKILSTAGFTLCTVKDAHLCCGSAGTYSILQPELSQQLLKQKIVALTSDGPSQLITANIGCLMHLQSGTSLPVKHWIEILDLTLDAGADPKTSDQ</sequence>
<dbReference type="InterPro" id="IPR009051">
    <property type="entry name" value="Helical_ferredxn"/>
</dbReference>
<dbReference type="SUPFAM" id="SSF54862">
    <property type="entry name" value="4Fe-4S ferredoxins"/>
    <property type="match status" value="1"/>
</dbReference>
<evidence type="ECO:0000256" key="6">
    <source>
        <dbReference type="PIRNR" id="PIRNR000139"/>
    </source>
</evidence>
<name>A0A1I4L358_9PROT</name>
<dbReference type="GO" id="GO:0046872">
    <property type="term" value="F:metal ion binding"/>
    <property type="evidence" value="ECO:0007669"/>
    <property type="project" value="UniProtKB-UniRule"/>
</dbReference>
<dbReference type="EMBL" id="FOUF01000001">
    <property type="protein sequence ID" value="SFL85435.1"/>
    <property type="molecule type" value="Genomic_DNA"/>
</dbReference>
<protein>
    <recommendedName>
        <fullName evidence="6">Glycolate oxidase iron-sulfur subunit</fullName>
        <ecNumber evidence="6">1.1.99.14</ecNumber>
    </recommendedName>
</protein>
<evidence type="ECO:0000256" key="1">
    <source>
        <dbReference type="ARBA" id="ARBA00022485"/>
    </source>
</evidence>
<evidence type="ECO:0000256" key="2">
    <source>
        <dbReference type="ARBA" id="ARBA00022723"/>
    </source>
</evidence>
<dbReference type="RefSeq" id="WP_090665741.1">
    <property type="nucleotide sequence ID" value="NZ_FOUF01000001.1"/>
</dbReference>
<evidence type="ECO:0000313" key="8">
    <source>
        <dbReference type="Proteomes" id="UP000199561"/>
    </source>
</evidence>
<dbReference type="PANTHER" id="PTHR32479">
    <property type="entry name" value="GLYCOLATE OXIDASE IRON-SULFUR SUBUNIT"/>
    <property type="match status" value="1"/>
</dbReference>
<dbReference type="PIRSF" id="PIRSF000139">
    <property type="entry name" value="Glc_ox_4Fe-4S"/>
    <property type="match status" value="1"/>
</dbReference>
<organism evidence="7 8">
    <name type="scientific">Nitrosomonas nitrosa</name>
    <dbReference type="NCBI Taxonomy" id="52442"/>
    <lineage>
        <taxon>Bacteria</taxon>
        <taxon>Pseudomonadati</taxon>
        <taxon>Pseudomonadota</taxon>
        <taxon>Betaproteobacteria</taxon>
        <taxon>Nitrosomonadales</taxon>
        <taxon>Nitrosomonadaceae</taxon>
        <taxon>Nitrosomonas</taxon>
    </lineage>
</organism>
<dbReference type="PANTHER" id="PTHR32479:SF17">
    <property type="entry name" value="GLYCOLATE OXIDASE IRON-SULFUR SUBUNIT"/>
    <property type="match status" value="1"/>
</dbReference>
<keyword evidence="2 6" id="KW-0479">Metal-binding</keyword>
<dbReference type="AlphaFoldDB" id="A0A1I4L358"/>
<comment type="function">
    <text evidence="6">Component of a complex that catalyzes the oxidation of glycolate to glyoxylate.</text>
</comment>
<keyword evidence="8" id="KW-1185">Reference proteome</keyword>
<keyword evidence="3" id="KW-0677">Repeat</keyword>
<dbReference type="EC" id="1.1.99.14" evidence="6"/>
<comment type="catalytic activity">
    <reaction evidence="6">
        <text>(R)-lactate + A = pyruvate + AH2</text>
        <dbReference type="Rhea" id="RHEA:15089"/>
        <dbReference type="ChEBI" id="CHEBI:13193"/>
        <dbReference type="ChEBI" id="CHEBI:15361"/>
        <dbReference type="ChEBI" id="CHEBI:16004"/>
        <dbReference type="ChEBI" id="CHEBI:17499"/>
    </reaction>
</comment>
<evidence type="ECO:0000256" key="4">
    <source>
        <dbReference type="ARBA" id="ARBA00023004"/>
    </source>
</evidence>
<accession>A0A1I4L358</accession>
<evidence type="ECO:0000256" key="3">
    <source>
        <dbReference type="ARBA" id="ARBA00022737"/>
    </source>
</evidence>
<dbReference type="GO" id="GO:0051539">
    <property type="term" value="F:4 iron, 4 sulfur cluster binding"/>
    <property type="evidence" value="ECO:0007669"/>
    <property type="project" value="UniProtKB-UniRule"/>
</dbReference>
<dbReference type="InterPro" id="IPR017900">
    <property type="entry name" value="4Fe4S_Fe_S_CS"/>
</dbReference>